<gene>
    <name evidence="1" type="ORF">K432DRAFT_469321</name>
</gene>
<organism evidence="1 2">
    <name type="scientific">Lepidopterella palustris CBS 459.81</name>
    <dbReference type="NCBI Taxonomy" id="1314670"/>
    <lineage>
        <taxon>Eukaryota</taxon>
        <taxon>Fungi</taxon>
        <taxon>Dikarya</taxon>
        <taxon>Ascomycota</taxon>
        <taxon>Pezizomycotina</taxon>
        <taxon>Dothideomycetes</taxon>
        <taxon>Pleosporomycetidae</taxon>
        <taxon>Mytilinidiales</taxon>
        <taxon>Argynnaceae</taxon>
        <taxon>Lepidopterella</taxon>
    </lineage>
</organism>
<proteinExistence type="predicted"/>
<reference evidence="1 2" key="1">
    <citation type="journal article" date="2016" name="Nat. Commun.">
        <title>Ectomycorrhizal ecology is imprinted in the genome of the dominant symbiotic fungus Cenococcum geophilum.</title>
        <authorList>
            <consortium name="DOE Joint Genome Institute"/>
            <person name="Peter M."/>
            <person name="Kohler A."/>
            <person name="Ohm R.A."/>
            <person name="Kuo A."/>
            <person name="Krutzmann J."/>
            <person name="Morin E."/>
            <person name="Arend M."/>
            <person name="Barry K.W."/>
            <person name="Binder M."/>
            <person name="Choi C."/>
            <person name="Clum A."/>
            <person name="Copeland A."/>
            <person name="Grisel N."/>
            <person name="Haridas S."/>
            <person name="Kipfer T."/>
            <person name="LaButti K."/>
            <person name="Lindquist E."/>
            <person name="Lipzen A."/>
            <person name="Maire R."/>
            <person name="Meier B."/>
            <person name="Mihaltcheva S."/>
            <person name="Molinier V."/>
            <person name="Murat C."/>
            <person name="Poggeler S."/>
            <person name="Quandt C.A."/>
            <person name="Sperisen C."/>
            <person name="Tritt A."/>
            <person name="Tisserant E."/>
            <person name="Crous P.W."/>
            <person name="Henrissat B."/>
            <person name="Nehls U."/>
            <person name="Egli S."/>
            <person name="Spatafora J.W."/>
            <person name="Grigoriev I.V."/>
            <person name="Martin F.M."/>
        </authorList>
    </citation>
    <scope>NUCLEOTIDE SEQUENCE [LARGE SCALE GENOMIC DNA]</scope>
    <source>
        <strain evidence="1 2">CBS 459.81</strain>
    </source>
</reference>
<dbReference type="OrthoDB" id="1668230at2759"/>
<protein>
    <submittedName>
        <fullName evidence="1">Uncharacterized protein</fullName>
    </submittedName>
</protein>
<accession>A0A8E2JI13</accession>
<name>A0A8E2JI13_9PEZI</name>
<evidence type="ECO:0000313" key="1">
    <source>
        <dbReference type="EMBL" id="OCK83072.1"/>
    </source>
</evidence>
<keyword evidence="2" id="KW-1185">Reference proteome</keyword>
<dbReference type="AlphaFoldDB" id="A0A8E2JI13"/>
<dbReference type="EMBL" id="KV744870">
    <property type="protein sequence ID" value="OCK83072.1"/>
    <property type="molecule type" value="Genomic_DNA"/>
</dbReference>
<sequence length="116" mass="13021">MEGATVIPILPAGVQRITAGGSTSYVGIIDQDTYLKHLYTEDSQYGLMVEATMLRTLGFYPRIIELRGLGEQLEKFTGLAPLQGRFRWTRQAAGEVVCIYMKDVRHCDIWLGNLLL</sequence>
<evidence type="ECO:0000313" key="2">
    <source>
        <dbReference type="Proteomes" id="UP000250266"/>
    </source>
</evidence>
<dbReference type="Proteomes" id="UP000250266">
    <property type="component" value="Unassembled WGS sequence"/>
</dbReference>